<dbReference type="NCBIfam" id="TIGR00125">
    <property type="entry name" value="cyt_tran_rel"/>
    <property type="match status" value="1"/>
</dbReference>
<dbReference type="InterPro" id="IPR004821">
    <property type="entry name" value="Cyt_trans-like"/>
</dbReference>
<keyword evidence="5" id="KW-1185">Reference proteome</keyword>
<dbReference type="InterPro" id="IPR014729">
    <property type="entry name" value="Rossmann-like_a/b/a_fold"/>
</dbReference>
<reference evidence="4 5" key="1">
    <citation type="journal article" date="2014" name="Genome Biol. Evol.">
        <title>Phylogenomics of "Candidatus Hepatoplasma crinochetorum," a Lineage of Mollicutes Associated with Noninsect Arthropods.</title>
        <authorList>
            <person name="Leclercq S."/>
            <person name="Dittmer J."/>
            <person name="Bouchon D."/>
            <person name="Cordaux R."/>
        </authorList>
    </citation>
    <scope>NUCLEOTIDE SEQUENCE [LARGE SCALE GENOMIC DNA]</scope>
    <source>
        <strain evidence="4 5">Av</strain>
    </source>
</reference>
<dbReference type="Gene3D" id="3.40.50.620">
    <property type="entry name" value="HUPs"/>
    <property type="match status" value="1"/>
</dbReference>
<name>W8GIV0_9MOLU</name>
<dbReference type="STRING" id="1427984.X271_00050"/>
<dbReference type="KEGG" id="hcr:X271_00050"/>
<dbReference type="GO" id="GO:0047348">
    <property type="term" value="F:glycerol-3-phosphate cytidylyltransferase activity"/>
    <property type="evidence" value="ECO:0007669"/>
    <property type="project" value="UniProtKB-EC"/>
</dbReference>
<evidence type="ECO:0000259" key="3">
    <source>
        <dbReference type="Pfam" id="PF01467"/>
    </source>
</evidence>
<dbReference type="AlphaFoldDB" id="W8GIV0"/>
<dbReference type="EMBL" id="CP006932">
    <property type="protein sequence ID" value="AHK22167.1"/>
    <property type="molecule type" value="Genomic_DNA"/>
</dbReference>
<evidence type="ECO:0000256" key="2">
    <source>
        <dbReference type="ARBA" id="ARBA00022695"/>
    </source>
</evidence>
<gene>
    <name evidence="4" type="primary">tagD_1</name>
    <name evidence="4" type="ORF">X271_00050</name>
</gene>
<dbReference type="SUPFAM" id="SSF52374">
    <property type="entry name" value="Nucleotidylyl transferase"/>
    <property type="match status" value="1"/>
</dbReference>
<protein>
    <submittedName>
        <fullName evidence="4">Glycerol-3-phosphate cytidylyltransferase</fullName>
        <ecNumber evidence="4">2.7.7.39</ecNumber>
    </submittedName>
</protein>
<dbReference type="Pfam" id="PF01467">
    <property type="entry name" value="CTP_transf_like"/>
    <property type="match status" value="1"/>
</dbReference>
<evidence type="ECO:0000256" key="1">
    <source>
        <dbReference type="ARBA" id="ARBA00022679"/>
    </source>
</evidence>
<dbReference type="Proteomes" id="UP000019450">
    <property type="component" value="Chromosome"/>
</dbReference>
<dbReference type="RefSeq" id="WP_128571616.1">
    <property type="nucleotide sequence ID" value="NZ_CP006932.1"/>
</dbReference>
<dbReference type="OrthoDB" id="9806661at2"/>
<dbReference type="PANTHER" id="PTHR43793">
    <property type="entry name" value="FAD SYNTHASE"/>
    <property type="match status" value="1"/>
</dbReference>
<keyword evidence="2 4" id="KW-0548">Nucleotidyltransferase</keyword>
<accession>W8GIV0</accession>
<dbReference type="HOGENOM" id="CLU_034585_2_2_14"/>
<dbReference type="InterPro" id="IPR050385">
    <property type="entry name" value="Archaeal_FAD_synthase"/>
</dbReference>
<keyword evidence="1 4" id="KW-0808">Transferase</keyword>
<sequence>MEKKTPNKYNICLTYGTFDMFHFGHLSLLLRCKNQCNQLIVGVATDKYNKFKNKESFQSENQRFNFINMLPFVDKTIYEHNFSTQWKKDYKKYKANAIIMGDDHVGELDYLIKEGLNIIYLKRTTGISTTDIKEKLKCKKYSFFIQEKWIETKNIFNRINKNINKNDHFSILGISNKIEAHYELYQFWNNSKKVDLIFFFDDIEEINLLKRKINYWKKLKG</sequence>
<evidence type="ECO:0000313" key="4">
    <source>
        <dbReference type="EMBL" id="AHK22167.1"/>
    </source>
</evidence>
<organism evidence="4 5">
    <name type="scientific">Candidatus Hepatoplasma crinochetorum Av</name>
    <dbReference type="NCBI Taxonomy" id="1427984"/>
    <lineage>
        <taxon>Bacteria</taxon>
        <taxon>Bacillati</taxon>
        <taxon>Mycoplasmatota</taxon>
        <taxon>Mollicutes</taxon>
        <taxon>Candidatus Hepatoplasmataceae</taxon>
        <taxon>Candidatus Hepatoplasma</taxon>
    </lineage>
</organism>
<feature type="domain" description="Cytidyltransferase-like" evidence="3">
    <location>
        <begin position="13"/>
        <end position="134"/>
    </location>
</feature>
<dbReference type="eggNOG" id="COG0615">
    <property type="taxonomic scope" value="Bacteria"/>
</dbReference>
<evidence type="ECO:0000313" key="5">
    <source>
        <dbReference type="Proteomes" id="UP000019450"/>
    </source>
</evidence>
<dbReference type="EC" id="2.7.7.39" evidence="4"/>
<proteinExistence type="predicted"/>
<dbReference type="PANTHER" id="PTHR43793:SF1">
    <property type="entry name" value="FAD SYNTHASE"/>
    <property type="match status" value="1"/>
</dbReference>